<organism evidence="2 3">
    <name type="scientific">Cylicocyclus nassatus</name>
    <name type="common">Nematode worm</name>
    <dbReference type="NCBI Taxonomy" id="53992"/>
    <lineage>
        <taxon>Eukaryota</taxon>
        <taxon>Metazoa</taxon>
        <taxon>Ecdysozoa</taxon>
        <taxon>Nematoda</taxon>
        <taxon>Chromadorea</taxon>
        <taxon>Rhabditida</taxon>
        <taxon>Rhabditina</taxon>
        <taxon>Rhabditomorpha</taxon>
        <taxon>Strongyloidea</taxon>
        <taxon>Strongylidae</taxon>
        <taxon>Cylicocyclus</taxon>
    </lineage>
</organism>
<evidence type="ECO:0000313" key="2">
    <source>
        <dbReference type="EMBL" id="CAJ0595558.1"/>
    </source>
</evidence>
<dbReference type="PROSITE" id="PS51257">
    <property type="entry name" value="PROKAR_LIPOPROTEIN"/>
    <property type="match status" value="1"/>
</dbReference>
<name>A0AA36GNZ6_CYLNA</name>
<dbReference type="Proteomes" id="UP001176961">
    <property type="component" value="Unassembled WGS sequence"/>
</dbReference>
<dbReference type="EMBL" id="CATQJL010000112">
    <property type="protein sequence ID" value="CAJ0595558.1"/>
    <property type="molecule type" value="Genomic_DNA"/>
</dbReference>
<comment type="caution">
    <text evidence="2">The sequence shown here is derived from an EMBL/GenBank/DDBJ whole genome shotgun (WGS) entry which is preliminary data.</text>
</comment>
<reference evidence="2" key="1">
    <citation type="submission" date="2023-07" db="EMBL/GenBank/DDBJ databases">
        <authorList>
            <consortium name="CYATHOMIX"/>
        </authorList>
    </citation>
    <scope>NUCLEOTIDE SEQUENCE</scope>
    <source>
        <strain evidence="2">N/A</strain>
    </source>
</reference>
<evidence type="ECO:0000313" key="3">
    <source>
        <dbReference type="Proteomes" id="UP001176961"/>
    </source>
</evidence>
<proteinExistence type="predicted"/>
<evidence type="ECO:0000256" key="1">
    <source>
        <dbReference type="SAM" id="SignalP"/>
    </source>
</evidence>
<evidence type="ECO:0008006" key="4">
    <source>
        <dbReference type="Google" id="ProtNLM"/>
    </source>
</evidence>
<accession>A0AA36GNZ6</accession>
<sequence>MCSKGVIVGVALLMMQIYGVLSCTFTVQEEDFLADTMYEMPKENKDMCFRTCFEESNCTFVSYREVVVADLFAASLTAEEKHDRKANTECCDVVVGGRLYETIPYA</sequence>
<gene>
    <name evidence="2" type="ORF">CYNAS_LOCUS7541</name>
</gene>
<feature type="chain" id="PRO_5041384490" description="PAN-3 domain-containing protein" evidence="1">
    <location>
        <begin position="23"/>
        <end position="106"/>
    </location>
</feature>
<dbReference type="AlphaFoldDB" id="A0AA36GNZ6"/>
<feature type="signal peptide" evidence="1">
    <location>
        <begin position="1"/>
        <end position="22"/>
    </location>
</feature>
<keyword evidence="1" id="KW-0732">Signal</keyword>
<protein>
    <recommendedName>
        <fullName evidence="4">PAN-3 domain-containing protein</fullName>
    </recommendedName>
</protein>
<keyword evidence="3" id="KW-1185">Reference proteome</keyword>